<sequence length="112" mass="13124">MIEDNHSADIKVGYNLYEHNDTTALIIEYHWVTYAAGGDPSYMVYYYDHKGDKWIDYAEYAELNGYTVEDVFYEYKAETGNDYFSDASSLDNQGLIFFFNSRGELEFRESIL</sequence>
<proteinExistence type="predicted"/>
<accession>A0A9D1I0M8</accession>
<name>A0A9D1I0M8_9FIRM</name>
<gene>
    <name evidence="1" type="ORF">IAC50_05880</name>
</gene>
<evidence type="ECO:0000313" key="1">
    <source>
        <dbReference type="EMBL" id="HIU26006.1"/>
    </source>
</evidence>
<dbReference type="AlphaFoldDB" id="A0A9D1I0M8"/>
<reference evidence="1" key="1">
    <citation type="submission" date="2020-10" db="EMBL/GenBank/DDBJ databases">
        <authorList>
            <person name="Gilroy R."/>
        </authorList>
    </citation>
    <scope>NUCLEOTIDE SEQUENCE</scope>
    <source>
        <strain evidence="1">ChiHcec3-6078</strain>
    </source>
</reference>
<protein>
    <submittedName>
        <fullName evidence="1">Uncharacterized protein</fullName>
    </submittedName>
</protein>
<organism evidence="1 2">
    <name type="scientific">Candidatus Allocopromorpha excrementigallinarum</name>
    <dbReference type="NCBI Taxonomy" id="2840742"/>
    <lineage>
        <taxon>Bacteria</taxon>
        <taxon>Bacillati</taxon>
        <taxon>Bacillota</taxon>
        <taxon>Clostridia</taxon>
        <taxon>Eubacteriales</taxon>
        <taxon>Eubacteriaceae</taxon>
        <taxon>Eubacteriaceae incertae sedis</taxon>
        <taxon>Candidatus Allocopromorpha</taxon>
    </lineage>
</organism>
<dbReference type="Proteomes" id="UP000824090">
    <property type="component" value="Unassembled WGS sequence"/>
</dbReference>
<comment type="caution">
    <text evidence="1">The sequence shown here is derived from an EMBL/GenBank/DDBJ whole genome shotgun (WGS) entry which is preliminary data.</text>
</comment>
<reference evidence="1" key="2">
    <citation type="journal article" date="2021" name="PeerJ">
        <title>Extensive microbial diversity within the chicken gut microbiome revealed by metagenomics and culture.</title>
        <authorList>
            <person name="Gilroy R."/>
            <person name="Ravi A."/>
            <person name="Getino M."/>
            <person name="Pursley I."/>
            <person name="Horton D.L."/>
            <person name="Alikhan N.F."/>
            <person name="Baker D."/>
            <person name="Gharbi K."/>
            <person name="Hall N."/>
            <person name="Watson M."/>
            <person name="Adriaenssens E.M."/>
            <person name="Foster-Nyarko E."/>
            <person name="Jarju S."/>
            <person name="Secka A."/>
            <person name="Antonio M."/>
            <person name="Oren A."/>
            <person name="Chaudhuri R.R."/>
            <person name="La Ragione R."/>
            <person name="Hildebrand F."/>
            <person name="Pallen M.J."/>
        </authorList>
    </citation>
    <scope>NUCLEOTIDE SEQUENCE</scope>
    <source>
        <strain evidence="1">ChiHcec3-6078</strain>
    </source>
</reference>
<evidence type="ECO:0000313" key="2">
    <source>
        <dbReference type="Proteomes" id="UP000824090"/>
    </source>
</evidence>
<dbReference type="EMBL" id="DVMP01000107">
    <property type="protein sequence ID" value="HIU26006.1"/>
    <property type="molecule type" value="Genomic_DNA"/>
</dbReference>